<protein>
    <recommendedName>
        <fullName evidence="1">Protein FAR1-RELATED SEQUENCE</fullName>
    </recommendedName>
</protein>
<dbReference type="Gene3D" id="4.10.60.10">
    <property type="entry name" value="Zinc finger, CCHC-type"/>
    <property type="match status" value="1"/>
</dbReference>
<dbReference type="PANTHER" id="PTHR31669:SF168">
    <property type="entry name" value="PROTEIN FAR1-RELATED SEQUENCE"/>
    <property type="match status" value="1"/>
</dbReference>
<comment type="caution">
    <text evidence="4">The sequence shown here is derived from an EMBL/GenBank/DDBJ whole genome shotgun (WGS) entry which is preliminary data.</text>
</comment>
<dbReference type="AlphaFoldDB" id="A0AAD8SW60"/>
<dbReference type="InterPro" id="IPR031052">
    <property type="entry name" value="FHY3/FAR1"/>
</dbReference>
<dbReference type="GO" id="GO:0008270">
    <property type="term" value="F:zinc ion binding"/>
    <property type="evidence" value="ECO:0007669"/>
    <property type="project" value="UniProtKB-UniRule"/>
</dbReference>
<dbReference type="Proteomes" id="UP001231189">
    <property type="component" value="Unassembled WGS sequence"/>
</dbReference>
<comment type="subcellular location">
    <subcellularLocation>
        <location evidence="1">Nucleus</location>
    </subcellularLocation>
</comment>
<comment type="function">
    <text evidence="1">Putative transcription activator involved in regulating light control of development.</text>
</comment>
<feature type="region of interest" description="Disordered" evidence="2">
    <location>
        <begin position="330"/>
        <end position="380"/>
    </location>
</feature>
<evidence type="ECO:0000259" key="3">
    <source>
        <dbReference type="Pfam" id="PF10551"/>
    </source>
</evidence>
<keyword evidence="5" id="KW-1185">Reference proteome</keyword>
<sequence length="447" mass="49785">MDVDDKKRVRSLLFAHGSSRVDYASFGDVVTFDTTYRTNLYNLPFGLFVGVNHHFQSIIFGGVLLTEETTEAFKWTFRNFVVAMGGEAPQTILTDQCHQMRVAIDSELPDTRHRWCKWHVLRKAKESLGPVYSKNSVFKRELHELLDQIVDVEEFETRWAEIVTGNGLGDNEFLARAYENREMWAKPYFSDTFCAGMTSTQRSESANHVLKTYIPRHVLKVLVHTGACELPAGLLKKRWSISARDGAVCNIPGYGDAAARGADAASMHGMLHAAAMELVGMGTNSRQAFEIAVDYISHAKAAVSAITVKDPVQSLLDAQNAPACGMEKLNVDPSVAAPPRVRSRGRPKELRYKSPIESPGSRKRAVADSSRSLEDDRPRRSSRFLKTGVYIVEHCGSCGSTQHRSSECSVNQVPEEFTATRRRCKSCGEIGHNRSTCGRKSTYTPKM</sequence>
<keyword evidence="1" id="KW-0539">Nucleus</keyword>
<dbReference type="PANTHER" id="PTHR31669">
    <property type="entry name" value="PROTEIN FAR1-RELATED SEQUENCE 10-RELATED"/>
    <property type="match status" value="1"/>
</dbReference>
<evidence type="ECO:0000313" key="5">
    <source>
        <dbReference type="Proteomes" id="UP001231189"/>
    </source>
</evidence>
<evidence type="ECO:0000256" key="1">
    <source>
        <dbReference type="RuleBase" id="RU367018"/>
    </source>
</evidence>
<keyword evidence="1" id="KW-0862">Zinc</keyword>
<evidence type="ECO:0000313" key="4">
    <source>
        <dbReference type="EMBL" id="KAK1665134.1"/>
    </source>
</evidence>
<keyword evidence="1" id="KW-0479">Metal-binding</keyword>
<evidence type="ECO:0000256" key="2">
    <source>
        <dbReference type="SAM" id="MobiDB-lite"/>
    </source>
</evidence>
<comment type="similarity">
    <text evidence="1">Belongs to the FHY3/FAR1 family.</text>
</comment>
<dbReference type="EMBL" id="JAUUTY010000003">
    <property type="protein sequence ID" value="KAK1665134.1"/>
    <property type="molecule type" value="Genomic_DNA"/>
</dbReference>
<accession>A0AAD8SW60</accession>
<gene>
    <name evidence="4" type="ORF">QYE76_053293</name>
</gene>
<name>A0AAD8SW60_LOLMU</name>
<reference evidence="4" key="1">
    <citation type="submission" date="2023-07" db="EMBL/GenBank/DDBJ databases">
        <title>A chromosome-level genome assembly of Lolium multiflorum.</title>
        <authorList>
            <person name="Chen Y."/>
            <person name="Copetti D."/>
            <person name="Kolliker R."/>
            <person name="Studer B."/>
        </authorList>
    </citation>
    <scope>NUCLEOTIDE SEQUENCE</scope>
    <source>
        <strain evidence="4">02402/16</strain>
        <tissue evidence="4">Leaf</tissue>
    </source>
</reference>
<organism evidence="4 5">
    <name type="scientific">Lolium multiflorum</name>
    <name type="common">Italian ryegrass</name>
    <name type="synonym">Lolium perenne subsp. multiflorum</name>
    <dbReference type="NCBI Taxonomy" id="4521"/>
    <lineage>
        <taxon>Eukaryota</taxon>
        <taxon>Viridiplantae</taxon>
        <taxon>Streptophyta</taxon>
        <taxon>Embryophyta</taxon>
        <taxon>Tracheophyta</taxon>
        <taxon>Spermatophyta</taxon>
        <taxon>Magnoliopsida</taxon>
        <taxon>Liliopsida</taxon>
        <taxon>Poales</taxon>
        <taxon>Poaceae</taxon>
        <taxon>BOP clade</taxon>
        <taxon>Pooideae</taxon>
        <taxon>Poodae</taxon>
        <taxon>Poeae</taxon>
        <taxon>Poeae Chloroplast Group 2 (Poeae type)</taxon>
        <taxon>Loliodinae</taxon>
        <taxon>Loliinae</taxon>
        <taxon>Lolium</taxon>
    </lineage>
</organism>
<feature type="domain" description="MULE transposase" evidence="3">
    <location>
        <begin position="29"/>
        <end position="122"/>
    </location>
</feature>
<dbReference type="Pfam" id="PF10551">
    <property type="entry name" value="MULE"/>
    <property type="match status" value="1"/>
</dbReference>
<proteinExistence type="inferred from homology"/>
<dbReference type="GO" id="GO:0005634">
    <property type="term" value="C:nucleus"/>
    <property type="evidence" value="ECO:0007669"/>
    <property type="project" value="UniProtKB-SubCell"/>
</dbReference>
<dbReference type="GO" id="GO:0006355">
    <property type="term" value="P:regulation of DNA-templated transcription"/>
    <property type="evidence" value="ECO:0007669"/>
    <property type="project" value="UniProtKB-UniRule"/>
</dbReference>
<keyword evidence="1" id="KW-0863">Zinc-finger</keyword>
<dbReference type="InterPro" id="IPR018289">
    <property type="entry name" value="MULE_transposase_dom"/>
</dbReference>